<proteinExistence type="inferred from homology"/>
<dbReference type="InterPro" id="IPR058584">
    <property type="entry name" value="IMB1_TNPO1-like_TPR"/>
</dbReference>
<evidence type="ECO:0000313" key="11">
    <source>
        <dbReference type="Proteomes" id="UP000193648"/>
    </source>
</evidence>
<dbReference type="AlphaFoldDB" id="A0A1Y2H2K6"/>
<evidence type="ECO:0000256" key="2">
    <source>
        <dbReference type="ARBA" id="ARBA00010907"/>
    </source>
</evidence>
<dbReference type="InterPro" id="IPR040122">
    <property type="entry name" value="Importin_beta"/>
</dbReference>
<accession>A0A1Y2H2K6</accession>
<evidence type="ECO:0000256" key="8">
    <source>
        <dbReference type="ARBA" id="ARBA00083566"/>
    </source>
</evidence>
<reference evidence="10 11" key="1">
    <citation type="submission" date="2016-07" db="EMBL/GenBank/DDBJ databases">
        <title>Pervasive Adenine N6-methylation of Active Genes in Fungi.</title>
        <authorList>
            <consortium name="DOE Joint Genome Institute"/>
            <person name="Mondo S.J."/>
            <person name="Dannebaum R.O."/>
            <person name="Kuo R.C."/>
            <person name="Labutti K."/>
            <person name="Haridas S."/>
            <person name="Kuo A."/>
            <person name="Salamov A."/>
            <person name="Ahrendt S.R."/>
            <person name="Lipzen A."/>
            <person name="Sullivan W."/>
            <person name="Andreopoulos W.B."/>
            <person name="Clum A."/>
            <person name="Lindquist E."/>
            <person name="Daum C."/>
            <person name="Ramamoorthy G.K."/>
            <person name="Gryganskyi A."/>
            <person name="Culley D."/>
            <person name="Magnuson J.K."/>
            <person name="James T.Y."/>
            <person name="O'Malley M.A."/>
            <person name="Stajich J.E."/>
            <person name="Spatafora J.W."/>
            <person name="Visel A."/>
            <person name="Grigoriev I.V."/>
        </authorList>
    </citation>
    <scope>NUCLEOTIDE SEQUENCE [LARGE SCALE GENOMIC DNA]</scope>
    <source>
        <strain evidence="10 11">NRRL 3116</strain>
    </source>
</reference>
<dbReference type="FunFam" id="1.25.10.10:FF:000027">
    <property type="entry name" value="Importin subunit beta-1"/>
    <property type="match status" value="1"/>
</dbReference>
<keyword evidence="6" id="KW-0653">Protein transport</keyword>
<dbReference type="GeneID" id="33563654"/>
<evidence type="ECO:0000256" key="6">
    <source>
        <dbReference type="ARBA" id="ARBA00022927"/>
    </source>
</evidence>
<dbReference type="GO" id="GO:0031267">
    <property type="term" value="F:small GTPase binding"/>
    <property type="evidence" value="ECO:0007669"/>
    <property type="project" value="InterPro"/>
</dbReference>
<dbReference type="Pfam" id="PF25574">
    <property type="entry name" value="TPR_IMB1"/>
    <property type="match status" value="1"/>
</dbReference>
<keyword evidence="4" id="KW-0963">Cytoplasm</keyword>
<protein>
    <recommendedName>
        <fullName evidence="7">Importin-95</fullName>
    </recommendedName>
    <alternativeName>
        <fullName evidence="8">Karyopherin-95</fullName>
    </alternativeName>
</protein>
<dbReference type="InterPro" id="IPR001494">
    <property type="entry name" value="Importin-beta_N"/>
</dbReference>
<keyword evidence="5" id="KW-0677">Repeat</keyword>
<evidence type="ECO:0000256" key="4">
    <source>
        <dbReference type="ARBA" id="ARBA00022490"/>
    </source>
</evidence>
<dbReference type="OrthoDB" id="10263328at2759"/>
<dbReference type="GO" id="GO:0006606">
    <property type="term" value="P:protein import into nucleus"/>
    <property type="evidence" value="ECO:0007669"/>
    <property type="project" value="InterPro"/>
</dbReference>
<dbReference type="GO" id="GO:0005737">
    <property type="term" value="C:cytoplasm"/>
    <property type="evidence" value="ECO:0007669"/>
    <property type="project" value="UniProtKB-SubCell"/>
</dbReference>
<dbReference type="Pfam" id="PF03810">
    <property type="entry name" value="IBN_N"/>
    <property type="match status" value="1"/>
</dbReference>
<keyword evidence="3" id="KW-0813">Transport</keyword>
<dbReference type="InterPro" id="IPR011989">
    <property type="entry name" value="ARM-like"/>
</dbReference>
<evidence type="ECO:0000256" key="3">
    <source>
        <dbReference type="ARBA" id="ARBA00022448"/>
    </source>
</evidence>
<dbReference type="FunCoup" id="A0A1Y2H2K6">
    <property type="interactions" value="1124"/>
</dbReference>
<comment type="similarity">
    <text evidence="2">Belongs to the importin beta family. Importin beta-1 subfamily.</text>
</comment>
<dbReference type="RefSeq" id="XP_021885646.1">
    <property type="nucleotide sequence ID" value="XM_022021810.1"/>
</dbReference>
<dbReference type="PROSITE" id="PS50166">
    <property type="entry name" value="IMPORTIN_B_NT"/>
    <property type="match status" value="1"/>
</dbReference>
<evidence type="ECO:0000259" key="9">
    <source>
        <dbReference type="PROSITE" id="PS50166"/>
    </source>
</evidence>
<evidence type="ECO:0000256" key="5">
    <source>
        <dbReference type="ARBA" id="ARBA00022737"/>
    </source>
</evidence>
<dbReference type="SUPFAM" id="SSF48371">
    <property type="entry name" value="ARM repeat"/>
    <property type="match status" value="1"/>
</dbReference>
<comment type="caution">
    <text evidence="10">The sequence shown here is derived from an EMBL/GenBank/DDBJ whole genome shotgun (WGS) entry which is preliminary data.</text>
</comment>
<name>A0A1Y2H2K6_9FUNG</name>
<evidence type="ECO:0000313" key="10">
    <source>
        <dbReference type="EMBL" id="ORZ27943.1"/>
    </source>
</evidence>
<dbReference type="InterPro" id="IPR016024">
    <property type="entry name" value="ARM-type_fold"/>
</dbReference>
<feature type="domain" description="Importin N-terminal" evidence="9">
    <location>
        <begin position="22"/>
        <end position="100"/>
    </location>
</feature>
<dbReference type="SMART" id="SM00913">
    <property type="entry name" value="IBN_N"/>
    <property type="match status" value="1"/>
</dbReference>
<dbReference type="InParanoid" id="A0A1Y2H2K6"/>
<dbReference type="PANTHER" id="PTHR10527">
    <property type="entry name" value="IMPORTIN BETA"/>
    <property type="match status" value="1"/>
</dbReference>
<dbReference type="STRING" id="64571.A0A1Y2H2K6"/>
<evidence type="ECO:0000256" key="7">
    <source>
        <dbReference type="ARBA" id="ARBA00079884"/>
    </source>
</evidence>
<dbReference type="Pfam" id="PF13513">
    <property type="entry name" value="HEAT_EZ"/>
    <property type="match status" value="1"/>
</dbReference>
<evidence type="ECO:0000256" key="1">
    <source>
        <dbReference type="ARBA" id="ARBA00004496"/>
    </source>
</evidence>
<dbReference type="EMBL" id="MCFF01000003">
    <property type="protein sequence ID" value="ORZ27943.1"/>
    <property type="molecule type" value="Genomic_DNA"/>
</dbReference>
<dbReference type="Gene3D" id="1.25.10.10">
    <property type="entry name" value="Leucine-rich Repeat Variant"/>
    <property type="match status" value="1"/>
</dbReference>
<organism evidence="10 11">
    <name type="scientific">Lobosporangium transversale</name>
    <dbReference type="NCBI Taxonomy" id="64571"/>
    <lineage>
        <taxon>Eukaryota</taxon>
        <taxon>Fungi</taxon>
        <taxon>Fungi incertae sedis</taxon>
        <taxon>Mucoromycota</taxon>
        <taxon>Mortierellomycotina</taxon>
        <taxon>Mortierellomycetes</taxon>
        <taxon>Mortierellales</taxon>
        <taxon>Mortierellaceae</taxon>
        <taxon>Lobosporangium</taxon>
    </lineage>
</organism>
<sequence>MASIGEILLNTLSQDQQIREAATTQLETAASEDFKQYVVMLCQELGNEQSQARIPAGLALKNALTTREVIRRNEISARWLGIDESTRSQIKTLVLTTLGTPDLRAGLVAAQVVAAIATIELPVQQWEDVIRLMLQNLQTTDNTNLKQCTLRAIGYICETIPRKILTSQSNSILTAVVQGARKDEPNEAVRLAAIGALYNSLEFVEENFKREGERNYIMQVVCEATQSQDVQVQIASYECLVRIMQLYYEYMPYYMQQALFGLTVQGMKHENERVALQAVEFWSTVCEEEIDLENAKMDALENGVVPDTTNYYFARAALSETLPVLLQLMARQDEDDEEDDWNLSMAAGTCLSLTAQCVGNIIVAPVIHFVEANIKSSEWQYREASVMAFGSILEGPGHDLLIPPVSQALPFLIEMMRDPVIKVKDTTAWALGRVSQSLVECIKPDVHLHPLIDALIRGLGDSNRIVSNCCLSLMNLAEQLEGEQGPDSPTSLMSPFFDSIITALLQITDRNTNEAFSRTSAYEAISILISHSAKDNFPAISQLTLTILDRLEQSIAVQNQIVGVDERNAHSELQSNICSVLTNIIRRVGGAISPMADRIMTALLQLLTAASRQSTIVEDTFLAVGALTTALEAEFSRYLDSFAPFLFTALQNHEEYQLCSIAVGLIGDICRGLGAQSASYCDSFMTTLLQNLQSPVLHRAVKPAILSCFGDIALAIEGQFANYLDVTMSVLAQACNITAGSTDYDMIDYVNQLREGIVDAYVGIVQGLKSSGQSALLAPHLRHVFEFLCAVYNDPERSDTLLRNMIGLIGDLADSFPGGDIRDFLVAEWIGQCLKEGRSSRQHSVTTKEVARWAKEMVKRATAM</sequence>
<dbReference type="Proteomes" id="UP000193648">
    <property type="component" value="Unassembled WGS sequence"/>
</dbReference>
<comment type="subcellular location">
    <subcellularLocation>
        <location evidence="1">Cytoplasm</location>
    </subcellularLocation>
</comment>
<gene>
    <name evidence="10" type="ORF">BCR41DRAFT_331686</name>
</gene>
<keyword evidence="11" id="KW-1185">Reference proteome</keyword>